<feature type="transmembrane region" description="Helical" evidence="1">
    <location>
        <begin position="84"/>
        <end position="113"/>
    </location>
</feature>
<proteinExistence type="predicted"/>
<feature type="domain" description="DUF1468" evidence="2">
    <location>
        <begin position="9"/>
        <end position="145"/>
    </location>
</feature>
<comment type="caution">
    <text evidence="3">The sequence shown here is derived from an EMBL/GenBank/DDBJ whole genome shotgun (WGS) entry which is preliminary data.</text>
</comment>
<name>A0ABS4DUB0_9HYPH</name>
<organism evidence="3 4">
    <name type="scientific">Rhizobium halophytocola</name>
    <dbReference type="NCBI Taxonomy" id="735519"/>
    <lineage>
        <taxon>Bacteria</taxon>
        <taxon>Pseudomonadati</taxon>
        <taxon>Pseudomonadota</taxon>
        <taxon>Alphaproteobacteria</taxon>
        <taxon>Hyphomicrobiales</taxon>
        <taxon>Rhizobiaceae</taxon>
        <taxon>Rhizobium/Agrobacterium group</taxon>
        <taxon>Rhizobium</taxon>
    </lineage>
</organism>
<feature type="transmembrane region" description="Helical" evidence="1">
    <location>
        <begin position="31"/>
        <end position="55"/>
    </location>
</feature>
<evidence type="ECO:0000259" key="2">
    <source>
        <dbReference type="Pfam" id="PF07331"/>
    </source>
</evidence>
<keyword evidence="1" id="KW-0812">Transmembrane</keyword>
<evidence type="ECO:0000313" key="3">
    <source>
        <dbReference type="EMBL" id="MBP1849265.1"/>
    </source>
</evidence>
<gene>
    <name evidence="3" type="ORF">J2Z17_000686</name>
</gene>
<sequence>MLAFKLISYLAFAIFAAILGYQALDITGMAMVYPMVLVVLVLVGSLGTFAVTAIWRQPIVASADAAHLATARGPELTRLLSFCLLWVCYPVALPIAGFLVSTILAMTISFWLLKMGRPIVGFFGAVVFALALSVLFATVFYIPVPQGVVDTWLTEYLYTLTG</sequence>
<dbReference type="EMBL" id="JAGGJU010000002">
    <property type="protein sequence ID" value="MBP1849265.1"/>
    <property type="molecule type" value="Genomic_DNA"/>
</dbReference>
<protein>
    <submittedName>
        <fullName evidence="3">Antibiotic biosynthesis monooxygenase (ABM) superfamily enzyme</fullName>
    </submittedName>
</protein>
<dbReference type="InterPro" id="IPR009936">
    <property type="entry name" value="DUF1468"/>
</dbReference>
<keyword evidence="3" id="KW-0503">Monooxygenase</keyword>
<dbReference type="Proteomes" id="UP000759443">
    <property type="component" value="Unassembled WGS sequence"/>
</dbReference>
<keyword evidence="3" id="KW-0560">Oxidoreductase</keyword>
<dbReference type="Pfam" id="PF07331">
    <property type="entry name" value="TctB"/>
    <property type="match status" value="1"/>
</dbReference>
<dbReference type="GO" id="GO:0004497">
    <property type="term" value="F:monooxygenase activity"/>
    <property type="evidence" value="ECO:0007669"/>
    <property type="project" value="UniProtKB-KW"/>
</dbReference>
<evidence type="ECO:0000256" key="1">
    <source>
        <dbReference type="SAM" id="Phobius"/>
    </source>
</evidence>
<reference evidence="3 4" key="1">
    <citation type="submission" date="2021-03" db="EMBL/GenBank/DDBJ databases">
        <title>Genomic Encyclopedia of Type Strains, Phase IV (KMG-IV): sequencing the most valuable type-strain genomes for metagenomic binning, comparative biology and taxonomic classification.</title>
        <authorList>
            <person name="Goeker M."/>
        </authorList>
    </citation>
    <scope>NUCLEOTIDE SEQUENCE [LARGE SCALE GENOMIC DNA]</scope>
    <source>
        <strain evidence="3 4">DSM 21600</strain>
    </source>
</reference>
<feature type="transmembrane region" description="Helical" evidence="1">
    <location>
        <begin position="6"/>
        <end position="24"/>
    </location>
</feature>
<keyword evidence="4" id="KW-1185">Reference proteome</keyword>
<dbReference type="RefSeq" id="WP_209942275.1">
    <property type="nucleotide sequence ID" value="NZ_JAGGJU010000002.1"/>
</dbReference>
<feature type="transmembrane region" description="Helical" evidence="1">
    <location>
        <begin position="120"/>
        <end position="142"/>
    </location>
</feature>
<keyword evidence="1" id="KW-1133">Transmembrane helix</keyword>
<accession>A0ABS4DUB0</accession>
<evidence type="ECO:0000313" key="4">
    <source>
        <dbReference type="Proteomes" id="UP000759443"/>
    </source>
</evidence>
<keyword evidence="1" id="KW-0472">Membrane</keyword>